<dbReference type="Proteomes" id="UP000198281">
    <property type="component" value="Unassembled WGS sequence"/>
</dbReference>
<accession>A0A239JYN9</accession>
<evidence type="ECO:0000313" key="2">
    <source>
        <dbReference type="Proteomes" id="UP000198281"/>
    </source>
</evidence>
<dbReference type="AlphaFoldDB" id="A0A239JYN9"/>
<name>A0A239JYN9_9SPHN</name>
<sequence>MRRPEFAIEMVKRQIERRGGGRGGMHIEPIERIGHQRARCAARRDAPYRHCGNYT</sequence>
<protein>
    <submittedName>
        <fullName evidence="1">Uncharacterized protein</fullName>
    </submittedName>
</protein>
<proteinExistence type="predicted"/>
<evidence type="ECO:0000313" key="1">
    <source>
        <dbReference type="EMBL" id="SNT10910.1"/>
    </source>
</evidence>
<dbReference type="EMBL" id="FZOS01000042">
    <property type="protein sequence ID" value="SNT10910.1"/>
    <property type="molecule type" value="Genomic_DNA"/>
</dbReference>
<gene>
    <name evidence="1" type="ORF">SAMN06295912_14213</name>
</gene>
<reference evidence="2" key="1">
    <citation type="submission" date="2017-06" db="EMBL/GenBank/DDBJ databases">
        <authorList>
            <person name="Varghese N."/>
            <person name="Submissions S."/>
        </authorList>
    </citation>
    <scope>NUCLEOTIDE SEQUENCE [LARGE SCALE GENOMIC DNA]</scope>
    <source>
        <strain evidence="2">LNB2</strain>
    </source>
</reference>
<keyword evidence="2" id="KW-1185">Reference proteome</keyword>
<organism evidence="1 2">
    <name type="scientific">Edaphosphingomonas laterariae</name>
    <dbReference type="NCBI Taxonomy" id="861865"/>
    <lineage>
        <taxon>Bacteria</taxon>
        <taxon>Pseudomonadati</taxon>
        <taxon>Pseudomonadota</taxon>
        <taxon>Alphaproteobacteria</taxon>
        <taxon>Sphingomonadales</taxon>
        <taxon>Rhizorhabdaceae</taxon>
        <taxon>Edaphosphingomonas</taxon>
    </lineage>
</organism>